<dbReference type="AlphaFoldDB" id="A0A520KQM6"/>
<feature type="non-terminal residue" evidence="3">
    <location>
        <position position="1"/>
    </location>
</feature>
<evidence type="ECO:0000256" key="1">
    <source>
        <dbReference type="ARBA" id="ARBA00022917"/>
    </source>
</evidence>
<proteinExistence type="predicted"/>
<organism evidence="3 4">
    <name type="scientific">Candidatus Methanodesulfokora washburnensis</name>
    <dbReference type="NCBI Taxonomy" id="2478471"/>
    <lineage>
        <taxon>Archaea</taxon>
        <taxon>Thermoproteota</taxon>
        <taxon>Candidatus Korarchaeia</taxon>
        <taxon>Candidatus Korarchaeia incertae sedis</taxon>
        <taxon>Candidatus Methanodesulfokora</taxon>
    </lineage>
</organism>
<accession>A0A520KQM6</accession>
<feature type="domain" description="tRNA synthetases class I (E and Q) anti-codon binding" evidence="2">
    <location>
        <begin position="11"/>
        <end position="65"/>
    </location>
</feature>
<evidence type="ECO:0000313" key="3">
    <source>
        <dbReference type="EMBL" id="RZN63565.1"/>
    </source>
</evidence>
<reference evidence="3 4" key="1">
    <citation type="journal article" date="2019" name="Nat. Microbiol.">
        <title>Wide diversity of methane and short-chain alkane metabolisms in uncultured archaea.</title>
        <authorList>
            <person name="Borrel G."/>
            <person name="Adam P.S."/>
            <person name="McKay L.J."/>
            <person name="Chen L.X."/>
            <person name="Sierra-Garcia I.N."/>
            <person name="Sieber C.M."/>
            <person name="Letourneur Q."/>
            <person name="Ghozlane A."/>
            <person name="Andersen G.L."/>
            <person name="Li W.J."/>
            <person name="Hallam S.J."/>
            <person name="Muyzer G."/>
            <person name="de Oliveira V.M."/>
            <person name="Inskeep W.P."/>
            <person name="Banfield J.F."/>
            <person name="Gribaldo S."/>
        </authorList>
    </citation>
    <scope>NUCLEOTIDE SEQUENCE [LARGE SCALE GENOMIC DNA]</scope>
    <source>
        <strain evidence="3">NM4</strain>
    </source>
</reference>
<dbReference type="Gene3D" id="2.40.240.100">
    <property type="match status" value="1"/>
</dbReference>
<dbReference type="SUPFAM" id="SSF50715">
    <property type="entry name" value="Ribosomal protein L25-like"/>
    <property type="match status" value="1"/>
</dbReference>
<sequence>HISERKESEKVIQWVPADQAVPVKVIKPLSPYSISIVGGFGEPAMKELRPGDRIQLIRYGFARVDSLDRTINLIFSHE</sequence>
<dbReference type="InterPro" id="IPR011035">
    <property type="entry name" value="Ribosomal_bL25/Gln-tRNA_synth"/>
</dbReference>
<dbReference type="Proteomes" id="UP000316217">
    <property type="component" value="Unassembled WGS sequence"/>
</dbReference>
<dbReference type="InterPro" id="IPR049437">
    <property type="entry name" value="tRNA-synt_1c_C2"/>
</dbReference>
<dbReference type="Pfam" id="PF20974">
    <property type="entry name" value="tRNA-synt_1c_C2"/>
    <property type="match status" value="1"/>
</dbReference>
<dbReference type="GO" id="GO:0016874">
    <property type="term" value="F:ligase activity"/>
    <property type="evidence" value="ECO:0007669"/>
    <property type="project" value="UniProtKB-KW"/>
</dbReference>
<dbReference type="GO" id="GO:0006412">
    <property type="term" value="P:translation"/>
    <property type="evidence" value="ECO:0007669"/>
    <property type="project" value="UniProtKB-KW"/>
</dbReference>
<keyword evidence="1" id="KW-0648">Protein biosynthesis</keyword>
<gene>
    <name evidence="3" type="ORF">EF810_00610</name>
</gene>
<dbReference type="EMBL" id="RXII01000010">
    <property type="protein sequence ID" value="RZN63565.1"/>
    <property type="molecule type" value="Genomic_DNA"/>
</dbReference>
<comment type="caution">
    <text evidence="3">The sequence shown here is derived from an EMBL/GenBank/DDBJ whole genome shotgun (WGS) entry which is preliminary data.</text>
</comment>
<protein>
    <submittedName>
        <fullName evidence="3">Glutamate--tRNA ligase</fullName>
    </submittedName>
</protein>
<name>A0A520KQM6_9CREN</name>
<keyword evidence="3" id="KW-0436">Ligase</keyword>
<evidence type="ECO:0000259" key="2">
    <source>
        <dbReference type="Pfam" id="PF20974"/>
    </source>
</evidence>
<evidence type="ECO:0000313" key="4">
    <source>
        <dbReference type="Proteomes" id="UP000316217"/>
    </source>
</evidence>